<name>A0A8S3TBX1_MYTED</name>
<feature type="transmembrane region" description="Helical" evidence="2">
    <location>
        <begin position="174"/>
        <end position="196"/>
    </location>
</feature>
<reference evidence="3" key="1">
    <citation type="submission" date="2021-03" db="EMBL/GenBank/DDBJ databases">
        <authorList>
            <person name="Bekaert M."/>
        </authorList>
    </citation>
    <scope>NUCLEOTIDE SEQUENCE</scope>
</reference>
<dbReference type="AlphaFoldDB" id="A0A8S3TBX1"/>
<dbReference type="Proteomes" id="UP000683360">
    <property type="component" value="Unassembled WGS sequence"/>
</dbReference>
<keyword evidence="4" id="KW-1185">Reference proteome</keyword>
<keyword evidence="2" id="KW-0472">Membrane</keyword>
<feature type="compositionally biased region" description="Polar residues" evidence="1">
    <location>
        <begin position="138"/>
        <end position="158"/>
    </location>
</feature>
<dbReference type="EMBL" id="CAJPWZ010002131">
    <property type="protein sequence ID" value="CAG2231070.1"/>
    <property type="molecule type" value="Genomic_DNA"/>
</dbReference>
<keyword evidence="2" id="KW-1133">Transmembrane helix</keyword>
<feature type="region of interest" description="Disordered" evidence="1">
    <location>
        <begin position="269"/>
        <end position="290"/>
    </location>
</feature>
<evidence type="ECO:0000256" key="2">
    <source>
        <dbReference type="SAM" id="Phobius"/>
    </source>
</evidence>
<accession>A0A8S3TBX1</accession>
<organism evidence="3 4">
    <name type="scientific">Mytilus edulis</name>
    <name type="common">Blue mussel</name>
    <dbReference type="NCBI Taxonomy" id="6550"/>
    <lineage>
        <taxon>Eukaryota</taxon>
        <taxon>Metazoa</taxon>
        <taxon>Spiralia</taxon>
        <taxon>Lophotrochozoa</taxon>
        <taxon>Mollusca</taxon>
        <taxon>Bivalvia</taxon>
        <taxon>Autobranchia</taxon>
        <taxon>Pteriomorphia</taxon>
        <taxon>Mytilida</taxon>
        <taxon>Mytiloidea</taxon>
        <taxon>Mytilidae</taxon>
        <taxon>Mytilinae</taxon>
        <taxon>Mytilus</taxon>
    </lineage>
</organism>
<evidence type="ECO:0000313" key="4">
    <source>
        <dbReference type="Proteomes" id="UP000683360"/>
    </source>
</evidence>
<evidence type="ECO:0000313" key="3">
    <source>
        <dbReference type="EMBL" id="CAG2231070.1"/>
    </source>
</evidence>
<feature type="region of interest" description="Disordered" evidence="1">
    <location>
        <begin position="137"/>
        <end position="160"/>
    </location>
</feature>
<sequence>MPVLERTSLRDKTQELHLNLDSGCYQYCRKVECSGNGGYNSDCGFPLRNVDCVDVIHYSKPSCVHNADEINHYGIFYVRPGCKATFKICSGPVYQPSDFPAVPNFWKPFPVFKTTPITPTSTFTNSINNKGHIIKPANNHSSKVTKENSQNTGNSLHTKPTIDMSDNGVVMEDLAIGIGIGAVFAVIIVLAIILCWKYYLKRQKRIMTENNPEVAIPASNQTDNPLYSIDVPNAINRNSSLSDHRYDEVSSNQEPGALSRTFSEPKYESIKSRNFRNGNNTPGNRRVSDQSSLYQTFADDASTNRKLEQTGSDIVYNSYFRDSAISNTMSTTSSHKYFILDPDELTQPDTNVPQMKEIKENDEVSKPEETYFVLEKTSEK</sequence>
<proteinExistence type="predicted"/>
<keyword evidence="2" id="KW-0812">Transmembrane</keyword>
<gene>
    <name evidence="3" type="ORF">MEDL_43887</name>
</gene>
<feature type="compositionally biased region" description="Polar residues" evidence="1">
    <location>
        <begin position="275"/>
        <end position="290"/>
    </location>
</feature>
<evidence type="ECO:0000256" key="1">
    <source>
        <dbReference type="SAM" id="MobiDB-lite"/>
    </source>
</evidence>
<protein>
    <submittedName>
        <fullName evidence="3">Uncharacterized protein</fullName>
    </submittedName>
</protein>
<comment type="caution">
    <text evidence="3">The sequence shown here is derived from an EMBL/GenBank/DDBJ whole genome shotgun (WGS) entry which is preliminary data.</text>
</comment>